<feature type="transmembrane region" description="Helical" evidence="1">
    <location>
        <begin position="88"/>
        <end position="106"/>
    </location>
</feature>
<reference evidence="2 3" key="1">
    <citation type="journal article" date="2011" name="PLoS Genet.">
        <title>Comparative genomic analysis of human fungal pathogens causing paracoccidioidomycosis.</title>
        <authorList>
            <person name="Desjardins C.A."/>
            <person name="Champion M.D."/>
            <person name="Holder J.W."/>
            <person name="Muszewska A."/>
            <person name="Goldberg J."/>
            <person name="Bailao A.M."/>
            <person name="Brigido M.M."/>
            <person name="Ferreira M.E."/>
            <person name="Garcia A.M."/>
            <person name="Grynberg M."/>
            <person name="Gujja S."/>
            <person name="Heiman D.I."/>
            <person name="Henn M.R."/>
            <person name="Kodira C.D."/>
            <person name="Leon-Narvaez H."/>
            <person name="Longo L.V."/>
            <person name="Ma L.J."/>
            <person name="Malavazi I."/>
            <person name="Matsuo A.L."/>
            <person name="Morais F.V."/>
            <person name="Pereira M."/>
            <person name="Rodriguez-Brito S."/>
            <person name="Sakthikumar S."/>
            <person name="Salem-Izacc S.M."/>
            <person name="Sykes S.M."/>
            <person name="Teixeira M.M."/>
            <person name="Vallejo M.C."/>
            <person name="Walter M.E."/>
            <person name="Yandava C."/>
            <person name="Young S."/>
            <person name="Zeng Q."/>
            <person name="Zucker J."/>
            <person name="Felipe M.S."/>
            <person name="Goldman G.H."/>
            <person name="Haas B.J."/>
            <person name="McEwen J.G."/>
            <person name="Nino-Vega G."/>
            <person name="Puccia R."/>
            <person name="San-Blas G."/>
            <person name="Soares C.M."/>
            <person name="Birren B.W."/>
            <person name="Cuomo C.A."/>
        </authorList>
    </citation>
    <scope>NUCLEOTIDE SEQUENCE [LARGE SCALE GENOMIC DNA]</scope>
    <source>
        <strain evidence="3">ATCC MYA-826 / Pb01</strain>
    </source>
</reference>
<dbReference type="EMBL" id="KN294002">
    <property type="protein sequence ID" value="EEH33606.1"/>
    <property type="molecule type" value="Genomic_DNA"/>
</dbReference>
<sequence>MKFFDQLLATRDQIAPQLPRRPPGIQYLVNHPLLLCRTDVANRDLRPTPWIWNSSLMNGVDDAVFYGHSPSGLGGQLAKTRGLRHRKLALLTICFCFIFLFLLTKATPALQTIRRYTSIMSTRTTQTHKIRMSEAGPVEQRRKLFLQYRRAMKSHILGIQVASFLELSNYIF</sequence>
<dbReference type="Proteomes" id="UP000002059">
    <property type="component" value="Partially assembled WGS sequence"/>
</dbReference>
<accession>C1H1L2</accession>
<evidence type="ECO:0000313" key="2">
    <source>
        <dbReference type="EMBL" id="EEH33606.1"/>
    </source>
</evidence>
<dbReference type="KEGG" id="pbl:PAAG_04656"/>
<keyword evidence="1" id="KW-1133">Transmembrane helix</keyword>
<dbReference type="HOGENOM" id="CLU_1555735_0_0_1"/>
<keyword evidence="1" id="KW-0472">Membrane</keyword>
<organism evidence="2 3">
    <name type="scientific">Paracoccidioides lutzii (strain ATCC MYA-826 / Pb01)</name>
    <name type="common">Paracoccidioides brasiliensis</name>
    <dbReference type="NCBI Taxonomy" id="502779"/>
    <lineage>
        <taxon>Eukaryota</taxon>
        <taxon>Fungi</taxon>
        <taxon>Dikarya</taxon>
        <taxon>Ascomycota</taxon>
        <taxon>Pezizomycotina</taxon>
        <taxon>Eurotiomycetes</taxon>
        <taxon>Eurotiomycetidae</taxon>
        <taxon>Onygenales</taxon>
        <taxon>Ajellomycetaceae</taxon>
        <taxon>Paracoccidioides</taxon>
    </lineage>
</organism>
<keyword evidence="1" id="KW-0812">Transmembrane</keyword>
<dbReference type="RefSeq" id="XP_002793746.1">
    <property type="nucleotide sequence ID" value="XM_002793700.1"/>
</dbReference>
<dbReference type="VEuPathDB" id="FungiDB:PAAG_04656"/>
<proteinExistence type="predicted"/>
<name>C1H1L2_PARBA</name>
<protein>
    <submittedName>
        <fullName evidence="2">Uncharacterized protein</fullName>
    </submittedName>
</protein>
<gene>
    <name evidence="2" type="ORF">PAAG_04656</name>
</gene>
<evidence type="ECO:0000313" key="3">
    <source>
        <dbReference type="Proteomes" id="UP000002059"/>
    </source>
</evidence>
<dbReference type="GeneID" id="9096857"/>
<keyword evidence="3" id="KW-1185">Reference proteome</keyword>
<evidence type="ECO:0000256" key="1">
    <source>
        <dbReference type="SAM" id="Phobius"/>
    </source>
</evidence>
<dbReference type="AlphaFoldDB" id="C1H1L2"/>